<accession>G1D577</accession>
<dbReference type="KEGG" id="vg:40080927"/>
<dbReference type="RefSeq" id="YP_009605005.1">
    <property type="nucleotide sequence ID" value="NC_041971.1"/>
</dbReference>
<dbReference type="Proteomes" id="UP000008418">
    <property type="component" value="Segment"/>
</dbReference>
<sequence length="95" mass="11143">MTAYEDPFMPGRFTSQFDHWLCAKWQPGKQREDVVPPEGMSWFVLPPDEDITSPKIQWFPTGKKAIKYLMDKKDFKDLVLNPLTAQLDPLMDRIK</sequence>
<gene>
    <name evidence="1" type="primary">15</name>
    <name evidence="1" type="ORF">PBI_REY_15</name>
</gene>
<protein>
    <submittedName>
        <fullName evidence="1">Uncharacterized protein</fullName>
    </submittedName>
</protein>
<dbReference type="OrthoDB" id="35477at10239"/>
<reference evidence="1 2" key="1">
    <citation type="journal article" date="2011" name="PLoS ONE">
        <title>Cluster K Mycobacteriophages: Insights into the Evolutionary Origins of Mycobacteriophage TM4.</title>
        <authorList>
            <person name="Pope W.H."/>
            <person name="Ferreira C.M."/>
            <person name="Jacobs-Sera D."/>
            <person name="Benjamin R.C."/>
            <person name="Davis A.J."/>
            <person name="Dejong R.J."/>
            <person name="Elgin S.C."/>
            <person name="Guilfoile F.R."/>
            <person name="Forsyth M.H."/>
            <person name="Harris A.D."/>
            <person name="Harvey S.E."/>
            <person name="Hughes L.E."/>
            <person name="Hynes P.M."/>
            <person name="Jackson A.S."/>
            <person name="Jalal M.D."/>
            <person name="Macmurray E.A."/>
            <person name="Manley C.M."/>
            <person name="McDonough M.J."/>
            <person name="Mosier J.L."/>
            <person name="Osterbann L.J."/>
            <person name="Rabinowitz H.S."/>
            <person name="Rhyan C.N."/>
            <person name="Russell D.A."/>
            <person name="Saha M.S."/>
            <person name="Shaffer C.D."/>
            <person name="Simon S.E."/>
            <person name="Sims E.F."/>
            <person name="Tovar I.G."/>
            <person name="Weisser E.G."/>
            <person name="Wertz J.T."/>
            <person name="Weston-Hafer K.A."/>
            <person name="Williamson K.E."/>
            <person name="Zhang B."/>
            <person name="Cresawn S.G."/>
            <person name="Jain P."/>
            <person name="Piuri M."/>
            <person name="Jacobs W.R.Jr."/>
            <person name="Hendrix R.W."/>
            <person name="Hatfull G.F."/>
        </authorList>
    </citation>
    <scope>NUCLEOTIDE SEQUENCE [LARGE SCALE GENOMIC DNA]</scope>
    <source>
        <strain evidence="1">Rey</strain>
    </source>
</reference>
<organism evidence="1 2">
    <name type="scientific">Mycobacterium phage Rey</name>
    <dbReference type="NCBI Taxonomy" id="1034115"/>
    <lineage>
        <taxon>Viruses</taxon>
        <taxon>Duplodnaviria</taxon>
        <taxon>Heunggongvirae</taxon>
        <taxon>Uroviricota</taxon>
        <taxon>Caudoviricetes</taxon>
        <taxon>Vilmaviridae</taxon>
        <taxon>Mclasvirinae</taxon>
        <taxon>Reyvirus</taxon>
        <taxon>Reyvirus rey</taxon>
    </lineage>
</organism>
<evidence type="ECO:0000313" key="1">
    <source>
        <dbReference type="EMBL" id="AEK09927.1"/>
    </source>
</evidence>
<proteinExistence type="predicted"/>
<name>G1D577_9CAUD</name>
<dbReference type="GeneID" id="40080927"/>
<evidence type="ECO:0000313" key="2">
    <source>
        <dbReference type="Proteomes" id="UP000008418"/>
    </source>
</evidence>
<keyword evidence="2" id="KW-1185">Reference proteome</keyword>
<dbReference type="EMBL" id="JF937105">
    <property type="protein sequence ID" value="AEK09927.1"/>
    <property type="molecule type" value="Genomic_DNA"/>
</dbReference>